<dbReference type="PANTHER" id="PTHR12788:SF10">
    <property type="entry name" value="PROTEIN-TYROSINE SULFOTRANSFERASE"/>
    <property type="match status" value="1"/>
</dbReference>
<evidence type="ECO:0000313" key="5">
    <source>
        <dbReference type="Proteomes" id="UP000655994"/>
    </source>
</evidence>
<dbReference type="Gene3D" id="3.40.50.300">
    <property type="entry name" value="P-loop containing nucleotide triphosphate hydrolases"/>
    <property type="match status" value="1"/>
</dbReference>
<proteinExistence type="predicted"/>
<dbReference type="InterPro" id="IPR027417">
    <property type="entry name" value="P-loop_NTPase"/>
</dbReference>
<dbReference type="InterPro" id="IPR011990">
    <property type="entry name" value="TPR-like_helical_dom_sf"/>
</dbReference>
<dbReference type="Pfam" id="PF13469">
    <property type="entry name" value="Sulfotransfer_3"/>
    <property type="match status" value="1"/>
</dbReference>
<dbReference type="PANTHER" id="PTHR12788">
    <property type="entry name" value="PROTEIN-TYROSINE SULFOTRANSFERASE 2"/>
    <property type="match status" value="1"/>
</dbReference>
<dbReference type="SUPFAM" id="SSF52540">
    <property type="entry name" value="P-loop containing nucleoside triphosphate hydrolases"/>
    <property type="match status" value="1"/>
</dbReference>
<dbReference type="Proteomes" id="UP000621390">
    <property type="component" value="Unassembled WGS sequence"/>
</dbReference>
<dbReference type="GO" id="GO:0008476">
    <property type="term" value="F:protein-tyrosine sulfotransferase activity"/>
    <property type="evidence" value="ECO:0007669"/>
    <property type="project" value="InterPro"/>
</dbReference>
<dbReference type="Gene3D" id="1.25.40.10">
    <property type="entry name" value="Tetratricopeptide repeat domain"/>
    <property type="match status" value="1"/>
</dbReference>
<accession>A0A8I1G8K2</accession>
<keyword evidence="1 3" id="KW-0808">Transferase</keyword>
<dbReference type="EMBL" id="JAEMOP010000002">
    <property type="protein sequence ID" value="MBJ7315260.1"/>
    <property type="molecule type" value="Genomic_DNA"/>
</dbReference>
<dbReference type="EMBL" id="JAEMOS010000044">
    <property type="protein sequence ID" value="MBJ7267738.1"/>
    <property type="molecule type" value="Genomic_DNA"/>
</dbReference>
<sequence length="479" mass="53782">MEVMAFLSDIQESMKARRRTEAVEKIRHAIEKKSPLKTHWLMLAKMSLGLREVTLATECVDIMRQQTQRTVTSDIQRAGIYAEAGYLQRALATAEPLTLQQPDNPSIMHLCGTARAQLGDFSLADRYLRKVVGLAPHLGISWLTLASFTDFSEDIELFQELLDVADKYSEDDPINWMHYHYALGKALTDRERLEDAVKAYEKGAKLMAQQSKYKAAFDKRFVTDLQTYFSKQGMKAVPESRVKYNRAIAILGLPRSGTTLLGQILSNHSAVVGAGETGAFGQACAHLSPQDTMNFPAFMGRHGDAQAGIDMITETYQALTDVRYPGSGYVVDKSLNLNRLFGIWAKAVPQGKAIYIRRKPEHIAWSCYKTAFRGGADWSWSKESIQTYIENEISLLTHWEKCFPDRILTISYEDLVTKTNNVMNRVYEHIGLEPEKSSYSPKGSRNPVLTSSLGQVSADVNDESIKRAKAAEPIFNTVF</sequence>
<dbReference type="Proteomes" id="UP000655994">
    <property type="component" value="Unassembled WGS sequence"/>
</dbReference>
<evidence type="ECO:0000313" key="2">
    <source>
        <dbReference type="EMBL" id="MBJ7267738.1"/>
    </source>
</evidence>
<name>A0A8I1G8K2_9GAMM</name>
<protein>
    <submittedName>
        <fullName evidence="3">Sulfotransferase</fullName>
    </submittedName>
</protein>
<gene>
    <name evidence="2" type="ORF">JHC10_12410</name>
    <name evidence="3" type="ORF">JHC11_04545</name>
</gene>
<keyword evidence="5" id="KW-1185">Reference proteome</keyword>
<comment type="caution">
    <text evidence="3">The sequence shown here is derived from an EMBL/GenBank/DDBJ whole genome shotgun (WGS) entry which is preliminary data.</text>
</comment>
<dbReference type="InterPro" id="IPR026634">
    <property type="entry name" value="TPST-like"/>
</dbReference>
<evidence type="ECO:0000256" key="1">
    <source>
        <dbReference type="ARBA" id="ARBA00022679"/>
    </source>
</evidence>
<evidence type="ECO:0000313" key="4">
    <source>
        <dbReference type="Proteomes" id="UP000621390"/>
    </source>
</evidence>
<reference evidence="3 5" key="1">
    <citation type="submission" date="2020-09" db="EMBL/GenBank/DDBJ databases">
        <title>Draft Genomes of Bacterial Isolates from North Pond Shallow Sediments.</title>
        <authorList>
            <person name="Kiel Reese B."/>
            <person name="Mullis M."/>
            <person name="Weisend R.E."/>
        </authorList>
    </citation>
    <scope>NUCLEOTIDE SEQUENCE</scope>
    <source>
        <strain evidence="3">KJE-2</strain>
        <strain evidence="2 5">KJE-3</strain>
    </source>
</reference>
<evidence type="ECO:0000313" key="3">
    <source>
        <dbReference type="EMBL" id="MBJ7315260.1"/>
    </source>
</evidence>
<organism evidence="3 4">
    <name type="scientific">Idiomarina abyssalis</name>
    <dbReference type="NCBI Taxonomy" id="86102"/>
    <lineage>
        <taxon>Bacteria</taxon>
        <taxon>Pseudomonadati</taxon>
        <taxon>Pseudomonadota</taxon>
        <taxon>Gammaproteobacteria</taxon>
        <taxon>Alteromonadales</taxon>
        <taxon>Idiomarinaceae</taxon>
        <taxon>Idiomarina</taxon>
    </lineage>
</organism>
<dbReference type="AlphaFoldDB" id="A0A8I1G8K2"/>
<dbReference type="SUPFAM" id="SSF48452">
    <property type="entry name" value="TPR-like"/>
    <property type="match status" value="1"/>
</dbReference>